<evidence type="ECO:0000256" key="4">
    <source>
        <dbReference type="ARBA" id="ARBA00022540"/>
    </source>
</evidence>
<feature type="compositionally biased region" description="Polar residues" evidence="10">
    <location>
        <begin position="113"/>
        <end position="124"/>
    </location>
</feature>
<dbReference type="InterPro" id="IPR051855">
    <property type="entry name" value="eIF2B_beta_subunit"/>
</dbReference>
<evidence type="ECO:0000313" key="12">
    <source>
        <dbReference type="Proteomes" id="UP001320420"/>
    </source>
</evidence>
<keyword evidence="3" id="KW-0963">Cytoplasm</keyword>
<evidence type="ECO:0000256" key="10">
    <source>
        <dbReference type="SAM" id="MobiDB-lite"/>
    </source>
</evidence>
<dbReference type="GO" id="GO:0005085">
    <property type="term" value="F:guanyl-nucleotide exchange factor activity"/>
    <property type="evidence" value="ECO:0007669"/>
    <property type="project" value="TreeGrafter"/>
</dbReference>
<keyword evidence="4" id="KW-0396">Initiation factor</keyword>
<dbReference type="GO" id="GO:0005851">
    <property type="term" value="C:eukaryotic translation initiation factor 2B complex"/>
    <property type="evidence" value="ECO:0007669"/>
    <property type="project" value="TreeGrafter"/>
</dbReference>
<dbReference type="PANTHER" id="PTHR45859:SF1">
    <property type="entry name" value="TRANSLATION INITIATION FACTOR EIF-2B SUBUNIT BETA"/>
    <property type="match status" value="1"/>
</dbReference>
<dbReference type="Pfam" id="PF01008">
    <property type="entry name" value="IF-2B"/>
    <property type="match status" value="1"/>
</dbReference>
<comment type="subcellular location">
    <subcellularLocation>
        <location evidence="1">Cytoplasm</location>
        <location evidence="1">Cytosol</location>
    </subcellularLocation>
</comment>
<dbReference type="InterPro" id="IPR000649">
    <property type="entry name" value="IF-2B-related"/>
</dbReference>
<comment type="caution">
    <text evidence="11">The sequence shown here is derived from an EMBL/GenBank/DDBJ whole genome shotgun (WGS) entry which is preliminary data.</text>
</comment>
<organism evidence="11 12">
    <name type="scientific">Diatrype stigma</name>
    <dbReference type="NCBI Taxonomy" id="117547"/>
    <lineage>
        <taxon>Eukaryota</taxon>
        <taxon>Fungi</taxon>
        <taxon>Dikarya</taxon>
        <taxon>Ascomycota</taxon>
        <taxon>Pezizomycotina</taxon>
        <taxon>Sordariomycetes</taxon>
        <taxon>Xylariomycetidae</taxon>
        <taxon>Xylariales</taxon>
        <taxon>Diatrypaceae</taxon>
        <taxon>Diatrype</taxon>
    </lineage>
</organism>
<sequence length="428" mass="46844">MAPPKGGYAPGLDKFLDTLKGRQIEASVQSLVALLKRRHIKGSEDCAIATAHILLQVVARDKWTNIDQLIIRVRSVGSRLVMAQPRELVIGNIVRRVLGLIRDEALEDRNDPGSDSISDLNEVTPSPVRAVDPGSPVGKMFRPPALNLLGNFSRTQSMFQLLSDPDHVPPASPQFGSGASTPLVNAQSANMYAFRTEVIEGIEEIMDEIKQVDEQIQAYSDIIIHPGDYILIHQPTRTVQKFITKAASKRRFTVFLSIDPTQASAQEDPYASFRKSVTSHGSAVVNIMNTGLMAYMTRVNKVIISARAITGKGEVVVDSGAAVIARAARELGRTVVVLGGVYKVSPGSHELETLVEWGDPSKHVNFSDGAMVGRVKVRNAVSEFIPAKFVDTYLTNLGAHSRDHLHGIINDHYKEEDINFNLAGKIER</sequence>
<reference evidence="11 12" key="1">
    <citation type="submission" date="2024-02" db="EMBL/GenBank/DDBJ databases">
        <title>De novo assembly and annotation of 12 fungi associated with fruit tree decline syndrome in Ontario, Canada.</title>
        <authorList>
            <person name="Sulman M."/>
            <person name="Ellouze W."/>
            <person name="Ilyukhin E."/>
        </authorList>
    </citation>
    <scope>NUCLEOTIDE SEQUENCE [LARGE SCALE GENOMIC DNA]</scope>
    <source>
        <strain evidence="11 12">M11/M66-122</strain>
    </source>
</reference>
<feature type="region of interest" description="Disordered" evidence="10">
    <location>
        <begin position="108"/>
        <end position="136"/>
    </location>
</feature>
<protein>
    <recommendedName>
        <fullName evidence="6">Translation initiation factor eIF2B subunit beta</fullName>
    </recommendedName>
    <alternativeName>
        <fullName evidence="7">eIF2B GDP-GTP exchange factor subunit beta</fullName>
    </alternativeName>
</protein>
<proteinExistence type="inferred from homology"/>
<evidence type="ECO:0000256" key="6">
    <source>
        <dbReference type="ARBA" id="ARBA00044122"/>
    </source>
</evidence>
<comment type="similarity">
    <text evidence="2 9">Belongs to the eIF-2B alpha/beta/delta subunits family.</text>
</comment>
<dbReference type="GO" id="GO:0005829">
    <property type="term" value="C:cytosol"/>
    <property type="evidence" value="ECO:0007669"/>
    <property type="project" value="UniProtKB-SubCell"/>
</dbReference>
<accession>A0AAN9YU02</accession>
<dbReference type="SUPFAM" id="SSF100950">
    <property type="entry name" value="NagB/RpiA/CoA transferase-like"/>
    <property type="match status" value="1"/>
</dbReference>
<dbReference type="AlphaFoldDB" id="A0AAN9YU02"/>
<name>A0AAN9YU02_9PEZI</name>
<evidence type="ECO:0000256" key="2">
    <source>
        <dbReference type="ARBA" id="ARBA00007251"/>
    </source>
</evidence>
<dbReference type="EMBL" id="JAKJXP020000024">
    <property type="protein sequence ID" value="KAK7753920.1"/>
    <property type="molecule type" value="Genomic_DNA"/>
</dbReference>
<evidence type="ECO:0000256" key="7">
    <source>
        <dbReference type="ARBA" id="ARBA00044228"/>
    </source>
</evidence>
<evidence type="ECO:0000256" key="1">
    <source>
        <dbReference type="ARBA" id="ARBA00004514"/>
    </source>
</evidence>
<dbReference type="InterPro" id="IPR042529">
    <property type="entry name" value="IF_2B-like_C"/>
</dbReference>
<dbReference type="PANTHER" id="PTHR45859">
    <property type="entry name" value="TRANSLATION INITIATION FACTOR EIF-2B SUBUNIT BETA"/>
    <property type="match status" value="1"/>
</dbReference>
<dbReference type="Gene3D" id="3.40.50.10470">
    <property type="entry name" value="Translation initiation factor eif-2b, domain 2"/>
    <property type="match status" value="1"/>
</dbReference>
<comment type="subunit">
    <text evidence="8">Component of the translation initiation factor 2B (eIF2B) complex which is a heterodecamer of two sets of five different subunits: alpha, beta, gamma, delta and epsilon. Subunits alpha, beta and delta comprise a regulatory subcomplex and subunits epsilon and gamma comprise a catalytic subcomplex. Within the complex, the hexameric regulatory complex resides at the center, with the two heterodimeric catalytic subcomplexes bound on opposite sides.</text>
</comment>
<keyword evidence="5" id="KW-0648">Protein biosynthesis</keyword>
<evidence type="ECO:0000256" key="9">
    <source>
        <dbReference type="RuleBase" id="RU003814"/>
    </source>
</evidence>
<keyword evidence="12" id="KW-1185">Reference proteome</keyword>
<dbReference type="InterPro" id="IPR037171">
    <property type="entry name" value="NagB/RpiA_transferase-like"/>
</dbReference>
<evidence type="ECO:0000256" key="3">
    <source>
        <dbReference type="ARBA" id="ARBA00022490"/>
    </source>
</evidence>
<dbReference type="GO" id="GO:0003743">
    <property type="term" value="F:translation initiation factor activity"/>
    <property type="evidence" value="ECO:0007669"/>
    <property type="project" value="UniProtKB-KW"/>
</dbReference>
<dbReference type="Proteomes" id="UP001320420">
    <property type="component" value="Unassembled WGS sequence"/>
</dbReference>
<evidence type="ECO:0000256" key="5">
    <source>
        <dbReference type="ARBA" id="ARBA00022917"/>
    </source>
</evidence>
<evidence type="ECO:0000256" key="8">
    <source>
        <dbReference type="ARBA" id="ARBA00046432"/>
    </source>
</evidence>
<evidence type="ECO:0000313" key="11">
    <source>
        <dbReference type="EMBL" id="KAK7753920.1"/>
    </source>
</evidence>
<gene>
    <name evidence="11" type="primary">GCD7</name>
    <name evidence="11" type="ORF">SLS62_004018</name>
</gene>